<protein>
    <recommendedName>
        <fullName evidence="3">Outer membrane lipoprotein carrier protein LolA</fullName>
    </recommendedName>
</protein>
<keyword evidence="1" id="KW-0812">Transmembrane</keyword>
<sequence>MDKIKRLPVFSLVVLFLATGMILLPLLPQNNAAARESSLVRQATSLQNLYRGLVSLSFDFSQVTRTGGRERQGRGNAVFFRPQNLHDKTAGGPQAITHSVMRWNYTAPDRQVIMSDGKTLSIYTAKDRQMIKVPADKMDADITYTFFAGTGNLLDNFAVLPPDPRFVYGAANKLQAIRLVPKRPHNQIKAVQLWFDRKNIIHHLVIEDPFGSVTELTFTNIRLNSLPTGDQAKLRDLLFFTPPPGTEIISR</sequence>
<proteinExistence type="predicted"/>
<accession>A0A3B0VJC9</accession>
<dbReference type="PANTHER" id="PTHR35869:SF1">
    <property type="entry name" value="OUTER-MEMBRANE LIPOPROTEIN CARRIER PROTEIN"/>
    <property type="match status" value="1"/>
</dbReference>
<dbReference type="PANTHER" id="PTHR35869">
    <property type="entry name" value="OUTER-MEMBRANE LIPOPROTEIN CARRIER PROTEIN"/>
    <property type="match status" value="1"/>
</dbReference>
<evidence type="ECO:0000313" key="2">
    <source>
        <dbReference type="EMBL" id="VAW40423.1"/>
    </source>
</evidence>
<name>A0A3B0VJC9_9ZZZZ</name>
<dbReference type="InterPro" id="IPR029046">
    <property type="entry name" value="LolA/LolB/LppX"/>
</dbReference>
<evidence type="ECO:0000256" key="1">
    <source>
        <dbReference type="SAM" id="Phobius"/>
    </source>
</evidence>
<gene>
    <name evidence="2" type="ORF">MNBD_DELTA04-1517</name>
</gene>
<dbReference type="AlphaFoldDB" id="A0A3B0VJC9"/>
<feature type="transmembrane region" description="Helical" evidence="1">
    <location>
        <begin position="7"/>
        <end position="27"/>
    </location>
</feature>
<dbReference type="EMBL" id="UOEY01000102">
    <property type="protein sequence ID" value="VAW40423.1"/>
    <property type="molecule type" value="Genomic_DNA"/>
</dbReference>
<organism evidence="2">
    <name type="scientific">hydrothermal vent metagenome</name>
    <dbReference type="NCBI Taxonomy" id="652676"/>
    <lineage>
        <taxon>unclassified sequences</taxon>
        <taxon>metagenomes</taxon>
        <taxon>ecological metagenomes</taxon>
    </lineage>
</organism>
<dbReference type="Gene3D" id="2.50.20.10">
    <property type="entry name" value="Lipoprotein localisation LolA/LolB/LppX"/>
    <property type="match status" value="1"/>
</dbReference>
<keyword evidence="1" id="KW-0472">Membrane</keyword>
<reference evidence="2" key="1">
    <citation type="submission" date="2018-06" db="EMBL/GenBank/DDBJ databases">
        <authorList>
            <person name="Zhirakovskaya E."/>
        </authorList>
    </citation>
    <scope>NUCLEOTIDE SEQUENCE</scope>
</reference>
<dbReference type="SUPFAM" id="SSF89392">
    <property type="entry name" value="Prokaryotic lipoproteins and lipoprotein localization factors"/>
    <property type="match status" value="1"/>
</dbReference>
<dbReference type="Pfam" id="PF03548">
    <property type="entry name" value="LolA"/>
    <property type="match status" value="1"/>
</dbReference>
<dbReference type="InterPro" id="IPR004564">
    <property type="entry name" value="OM_lipoprot_carrier_LolA-like"/>
</dbReference>
<evidence type="ECO:0008006" key="3">
    <source>
        <dbReference type="Google" id="ProtNLM"/>
    </source>
</evidence>
<dbReference type="CDD" id="cd16325">
    <property type="entry name" value="LolA"/>
    <property type="match status" value="1"/>
</dbReference>
<keyword evidence="1" id="KW-1133">Transmembrane helix</keyword>